<dbReference type="SMART" id="SM00326">
    <property type="entry name" value="SH3"/>
    <property type="match status" value="1"/>
</dbReference>
<dbReference type="InterPro" id="IPR001452">
    <property type="entry name" value="SH3_domain"/>
</dbReference>
<dbReference type="SUPFAM" id="SSF50044">
    <property type="entry name" value="SH3-domain"/>
    <property type="match status" value="1"/>
</dbReference>
<dbReference type="InterPro" id="IPR036028">
    <property type="entry name" value="SH3-like_dom_sf"/>
</dbReference>
<reference evidence="4 5" key="1">
    <citation type="journal article" date="2017" name="Gigascience">
        <title>Draft genome of the honey bee ectoparasitic mite, Tropilaelaps mercedesae, is shaped by the parasitic life history.</title>
        <authorList>
            <person name="Dong X."/>
            <person name="Armstrong S.D."/>
            <person name="Xia D."/>
            <person name="Makepeace B.L."/>
            <person name="Darby A.C."/>
            <person name="Kadowaki T."/>
        </authorList>
    </citation>
    <scope>NUCLEOTIDE SEQUENCE [LARGE SCALE GENOMIC DNA]</scope>
    <source>
        <strain evidence="4">Wuxi-XJTLU</strain>
    </source>
</reference>
<evidence type="ECO:0000313" key="4">
    <source>
        <dbReference type="EMBL" id="OQR71902.1"/>
    </source>
</evidence>
<keyword evidence="1 2" id="KW-0728">SH3 domain</keyword>
<dbReference type="GO" id="GO:0006897">
    <property type="term" value="P:endocytosis"/>
    <property type="evidence" value="ECO:0007669"/>
    <property type="project" value="TreeGrafter"/>
</dbReference>
<evidence type="ECO:0000259" key="3">
    <source>
        <dbReference type="PROSITE" id="PS50002"/>
    </source>
</evidence>
<name>A0A1V9XEX6_9ACAR</name>
<dbReference type="GO" id="GO:0071933">
    <property type="term" value="F:Arp2/3 complex binding"/>
    <property type="evidence" value="ECO:0007669"/>
    <property type="project" value="TreeGrafter"/>
</dbReference>
<dbReference type="SUPFAM" id="SSF48371">
    <property type="entry name" value="ARM repeat"/>
    <property type="match status" value="1"/>
</dbReference>
<feature type="domain" description="SH3" evidence="3">
    <location>
        <begin position="3"/>
        <end position="65"/>
    </location>
</feature>
<evidence type="ECO:0000313" key="5">
    <source>
        <dbReference type="Proteomes" id="UP000192247"/>
    </source>
</evidence>
<dbReference type="FunCoup" id="A0A1V9XEX6">
    <property type="interactions" value="54"/>
</dbReference>
<dbReference type="AlphaFoldDB" id="A0A1V9XEX6"/>
<dbReference type="Proteomes" id="UP000192247">
    <property type="component" value="Unassembled WGS sequence"/>
</dbReference>
<evidence type="ECO:0000256" key="1">
    <source>
        <dbReference type="ARBA" id="ARBA00022443"/>
    </source>
</evidence>
<dbReference type="Pfam" id="PF09431">
    <property type="entry name" value="SPIN90_LRD"/>
    <property type="match status" value="1"/>
</dbReference>
<dbReference type="OrthoDB" id="445362at2759"/>
<dbReference type="STRING" id="418985.A0A1V9XEX6"/>
<dbReference type="PANTHER" id="PTHR13357">
    <property type="entry name" value="SH3 ADAPTER PROTEIN SPIN90 NCK INTERACTING PROTEIN WITH SH3 DOMAIN"/>
    <property type="match status" value="1"/>
</dbReference>
<dbReference type="InterPro" id="IPR030125">
    <property type="entry name" value="SPIN90/Ldb17"/>
</dbReference>
<dbReference type="InterPro" id="IPR018556">
    <property type="entry name" value="SPIN90/Ldb17_LRD"/>
</dbReference>
<keyword evidence="5" id="KW-1185">Reference proteome</keyword>
<dbReference type="PANTHER" id="PTHR13357:SF1">
    <property type="entry name" value="NCK-INTERACTING PROTEIN WITH SH3 DOMAIN"/>
    <property type="match status" value="1"/>
</dbReference>
<dbReference type="PROSITE" id="PS50002">
    <property type="entry name" value="SH3"/>
    <property type="match status" value="1"/>
</dbReference>
<protein>
    <submittedName>
        <fullName evidence="4">NCK-interacting protein with SH3 domain-like</fullName>
    </submittedName>
</protein>
<organism evidence="4 5">
    <name type="scientific">Tropilaelaps mercedesae</name>
    <dbReference type="NCBI Taxonomy" id="418985"/>
    <lineage>
        <taxon>Eukaryota</taxon>
        <taxon>Metazoa</taxon>
        <taxon>Ecdysozoa</taxon>
        <taxon>Arthropoda</taxon>
        <taxon>Chelicerata</taxon>
        <taxon>Arachnida</taxon>
        <taxon>Acari</taxon>
        <taxon>Parasitiformes</taxon>
        <taxon>Mesostigmata</taxon>
        <taxon>Gamasina</taxon>
        <taxon>Dermanyssoidea</taxon>
        <taxon>Laelapidae</taxon>
        <taxon>Tropilaelaps</taxon>
    </lineage>
</organism>
<gene>
    <name evidence="4" type="ORF">BIW11_10711</name>
</gene>
<dbReference type="InterPro" id="IPR016024">
    <property type="entry name" value="ARM-type_fold"/>
</dbReference>
<dbReference type="InParanoid" id="A0A1V9XEX6"/>
<dbReference type="Gene3D" id="2.30.30.40">
    <property type="entry name" value="SH3 Domains"/>
    <property type="match status" value="1"/>
</dbReference>
<proteinExistence type="predicted"/>
<dbReference type="EMBL" id="MNPL01013186">
    <property type="protein sequence ID" value="OQR71902.1"/>
    <property type="molecule type" value="Genomic_DNA"/>
</dbReference>
<accession>A0A1V9XEX6</accession>
<comment type="caution">
    <text evidence="4">The sequence shown here is derived from an EMBL/GenBank/DDBJ whole genome shotgun (WGS) entry which is preliminary data.</text>
</comment>
<sequence>MASSVCQASALYEYQAKDDRLLNLQQNQNLIVVEKLSKDPNWLFAVTDDGTTGYVPSNYILKTGELDSQLAEKTLAALQKSAHNHSELEKKAVRCLREKMALSRLNSDWLSENLWDPAQVAREMVEQVETATKLSPQMARTAVQLVLNKVAEMMPSTLQSNLWRALMSKIETMNTKTDYDRLELVFKGLCLTKNDEQQRSWPLQQDESTINTLLEQLYSLLVETDASTSGRVLQVDNYEYITTLVGYYQMEARNSLRVWMLRVFLTCCELDFYVVSVLLHSVLPMELARDLRTRPDIERFKYSLLLLTVIFCSGEKPPNDVYGQINEGFINFLLEQIENPIDDDQELAELCVGVLLATSLTSSEFVLEKLLNTEQSLQGFTQKLLLLVNREDDPTKVLNHTELTLRPSNSVLAMLICLFSKPKTADVFYLNDVHVLIDIIARQLVDTQPSDERRHEYLLLIENILKNGAYQGHRHNQLEKCFNTVVSSSESPDSHVKIVRRILGNGSFKAP</sequence>
<dbReference type="Pfam" id="PF14604">
    <property type="entry name" value="SH3_9"/>
    <property type="match status" value="1"/>
</dbReference>
<evidence type="ECO:0000256" key="2">
    <source>
        <dbReference type="PROSITE-ProRule" id="PRU00192"/>
    </source>
</evidence>